<reference evidence="1 2" key="1">
    <citation type="submission" date="2020-04" db="EMBL/GenBank/DDBJ databases">
        <title>Genome sequencing of novel species.</title>
        <authorList>
            <person name="Heo J."/>
            <person name="Kim S.-J."/>
            <person name="Kim J.-S."/>
            <person name="Hong S.-B."/>
            <person name="Kwon S.-W."/>
        </authorList>
    </citation>
    <scope>NUCLEOTIDE SEQUENCE [LARGE SCALE GENOMIC DNA]</scope>
    <source>
        <strain evidence="1 2">CJU-R4</strain>
    </source>
</reference>
<gene>
    <name evidence="1" type="ORF">HH216_09770</name>
</gene>
<dbReference type="InterPro" id="IPR004951">
    <property type="entry name" value="DUF268_CAE_spp"/>
</dbReference>
<keyword evidence="2" id="KW-1185">Reference proteome</keyword>
<accession>A0A7L5DMC6</accession>
<evidence type="ECO:0000313" key="1">
    <source>
        <dbReference type="EMBL" id="QJD78682.1"/>
    </source>
</evidence>
<name>A0A7L5DMC6_9BACT</name>
<organism evidence="1 2">
    <name type="scientific">Spirosoma rhododendri</name>
    <dbReference type="NCBI Taxonomy" id="2728024"/>
    <lineage>
        <taxon>Bacteria</taxon>
        <taxon>Pseudomonadati</taxon>
        <taxon>Bacteroidota</taxon>
        <taxon>Cytophagia</taxon>
        <taxon>Cytophagales</taxon>
        <taxon>Cytophagaceae</taxon>
        <taxon>Spirosoma</taxon>
    </lineage>
</organism>
<dbReference type="CDD" id="cd02440">
    <property type="entry name" value="AdoMet_MTases"/>
    <property type="match status" value="1"/>
</dbReference>
<dbReference type="Proteomes" id="UP000501128">
    <property type="component" value="Chromosome"/>
</dbReference>
<sequence>MIDKITRLLAQKAREAGRGVRGTSAFLRDWQEIKKLAPQQPDFPVIDYYPVLTDRYVESGNLTHHYFDQDLTMAQRIFQNNPAQHVDIGSRIDGFVAHVATFRPIELFDIRPLNRPISNVTFRQVDFMQLPDELIEYTDSISSLHVIEHFGLGRYGDPLDVNGHLKALDNIYRVLKPGGRFYFSTPVSTQQGIVFNAHRVFRVDYLVSLFEKQYDIANFWLIDDSNTLRAGLDCHSEAARHSFGCSFGCGMFELVKR</sequence>
<dbReference type="RefSeq" id="WP_169550650.1">
    <property type="nucleotide sequence ID" value="NZ_CP051677.1"/>
</dbReference>
<evidence type="ECO:0000313" key="2">
    <source>
        <dbReference type="Proteomes" id="UP000501128"/>
    </source>
</evidence>
<dbReference type="EMBL" id="CP051677">
    <property type="protein sequence ID" value="QJD78682.1"/>
    <property type="molecule type" value="Genomic_DNA"/>
</dbReference>
<dbReference type="KEGG" id="srho:HH216_09770"/>
<dbReference type="InterPro" id="IPR029063">
    <property type="entry name" value="SAM-dependent_MTases_sf"/>
</dbReference>
<dbReference type="Gene3D" id="3.40.50.150">
    <property type="entry name" value="Vaccinia Virus protein VP39"/>
    <property type="match status" value="1"/>
</dbReference>
<protein>
    <submittedName>
        <fullName evidence="1">DUF268 domain-containing protein</fullName>
    </submittedName>
</protein>
<dbReference type="AlphaFoldDB" id="A0A7L5DMC6"/>
<dbReference type="SUPFAM" id="SSF53335">
    <property type="entry name" value="S-adenosyl-L-methionine-dependent methyltransferases"/>
    <property type="match status" value="1"/>
</dbReference>
<dbReference type="Pfam" id="PF03269">
    <property type="entry name" value="DUF268"/>
    <property type="match status" value="1"/>
</dbReference>
<proteinExistence type="predicted"/>